<feature type="region of interest" description="Disordered" evidence="1">
    <location>
        <begin position="118"/>
        <end position="162"/>
    </location>
</feature>
<proteinExistence type="predicted"/>
<dbReference type="EMBL" id="JAINUG010000056">
    <property type="protein sequence ID" value="KAJ8403908.1"/>
    <property type="molecule type" value="Genomic_DNA"/>
</dbReference>
<keyword evidence="3" id="KW-1185">Reference proteome</keyword>
<dbReference type="AlphaFoldDB" id="A0AAD7SKD6"/>
<evidence type="ECO:0000256" key="1">
    <source>
        <dbReference type="SAM" id="MobiDB-lite"/>
    </source>
</evidence>
<evidence type="ECO:0000313" key="2">
    <source>
        <dbReference type="EMBL" id="KAJ8403908.1"/>
    </source>
</evidence>
<feature type="region of interest" description="Disordered" evidence="1">
    <location>
        <begin position="183"/>
        <end position="219"/>
    </location>
</feature>
<sequence>MVHCATSAASLYLVHLCCRLGYCIDDFFLRCRGQIEAIYLFVLLDSPRETKAPGPSRLWQLKVSALPVKVRGHSGAGDEAQLLEGRETAVTWRSSRGSDAESSSYLDTHRARMPMALPQHPLSMHSPPTFPSPSRSNMATKIKEEEGEEKKESAQESLEFRATRTGPSLSLLISHLSARHPLLSDGQAPLASDGPRGETQHTSQQRANGMQVCPRRPGRSDATLLSVNAGMRQMHECTLFGASLSLRDHDVEVLGPPIHQSSALLCTPPASEFPERARRFAASAVTVKSAQDVRN</sequence>
<protein>
    <submittedName>
        <fullName evidence="2">Uncharacterized protein</fullName>
    </submittedName>
</protein>
<dbReference type="Proteomes" id="UP001221898">
    <property type="component" value="Unassembled WGS sequence"/>
</dbReference>
<accession>A0AAD7SKD6</accession>
<feature type="compositionally biased region" description="Basic and acidic residues" evidence="1">
    <location>
        <begin position="141"/>
        <end position="162"/>
    </location>
</feature>
<evidence type="ECO:0000313" key="3">
    <source>
        <dbReference type="Proteomes" id="UP001221898"/>
    </source>
</evidence>
<comment type="caution">
    <text evidence="2">The sequence shown here is derived from an EMBL/GenBank/DDBJ whole genome shotgun (WGS) entry which is preliminary data.</text>
</comment>
<organism evidence="2 3">
    <name type="scientific">Aldrovandia affinis</name>
    <dbReference type="NCBI Taxonomy" id="143900"/>
    <lineage>
        <taxon>Eukaryota</taxon>
        <taxon>Metazoa</taxon>
        <taxon>Chordata</taxon>
        <taxon>Craniata</taxon>
        <taxon>Vertebrata</taxon>
        <taxon>Euteleostomi</taxon>
        <taxon>Actinopterygii</taxon>
        <taxon>Neopterygii</taxon>
        <taxon>Teleostei</taxon>
        <taxon>Notacanthiformes</taxon>
        <taxon>Halosauridae</taxon>
        <taxon>Aldrovandia</taxon>
    </lineage>
</organism>
<name>A0AAD7SKD6_9TELE</name>
<gene>
    <name evidence="2" type="ORF">AAFF_G00347760</name>
</gene>
<reference evidence="2" key="1">
    <citation type="journal article" date="2023" name="Science">
        <title>Genome structures resolve the early diversification of teleost fishes.</title>
        <authorList>
            <person name="Parey E."/>
            <person name="Louis A."/>
            <person name="Montfort J."/>
            <person name="Bouchez O."/>
            <person name="Roques C."/>
            <person name="Iampietro C."/>
            <person name="Lluch J."/>
            <person name="Castinel A."/>
            <person name="Donnadieu C."/>
            <person name="Desvignes T."/>
            <person name="Floi Bucao C."/>
            <person name="Jouanno E."/>
            <person name="Wen M."/>
            <person name="Mejri S."/>
            <person name="Dirks R."/>
            <person name="Jansen H."/>
            <person name="Henkel C."/>
            <person name="Chen W.J."/>
            <person name="Zahm M."/>
            <person name="Cabau C."/>
            <person name="Klopp C."/>
            <person name="Thompson A.W."/>
            <person name="Robinson-Rechavi M."/>
            <person name="Braasch I."/>
            <person name="Lecointre G."/>
            <person name="Bobe J."/>
            <person name="Postlethwait J.H."/>
            <person name="Berthelot C."/>
            <person name="Roest Crollius H."/>
            <person name="Guiguen Y."/>
        </authorList>
    </citation>
    <scope>NUCLEOTIDE SEQUENCE</scope>
    <source>
        <strain evidence="2">NC1722</strain>
    </source>
</reference>